<keyword evidence="3" id="KW-0479">Metal-binding</keyword>
<dbReference type="GO" id="GO:0008198">
    <property type="term" value="F:ferrous iron binding"/>
    <property type="evidence" value="ECO:0007669"/>
    <property type="project" value="InterPro"/>
</dbReference>
<keyword evidence="6" id="KW-0560">Oxidoreductase</keyword>
<organism evidence="8">
    <name type="scientific">Sesamum latifolium</name>
    <dbReference type="NCBI Taxonomy" id="2727402"/>
    <lineage>
        <taxon>Eukaryota</taxon>
        <taxon>Viridiplantae</taxon>
        <taxon>Streptophyta</taxon>
        <taxon>Embryophyta</taxon>
        <taxon>Tracheophyta</taxon>
        <taxon>Spermatophyta</taxon>
        <taxon>Magnoliopsida</taxon>
        <taxon>eudicotyledons</taxon>
        <taxon>Gunneridae</taxon>
        <taxon>Pentapetalae</taxon>
        <taxon>asterids</taxon>
        <taxon>lamiids</taxon>
        <taxon>Lamiales</taxon>
        <taxon>Pedaliaceae</taxon>
        <taxon>Sesamum</taxon>
    </lineage>
</organism>
<reference evidence="8" key="1">
    <citation type="submission" date="2020-06" db="EMBL/GenBank/DDBJ databases">
        <authorList>
            <person name="Li T."/>
            <person name="Hu X."/>
            <person name="Zhang T."/>
            <person name="Song X."/>
            <person name="Zhang H."/>
            <person name="Dai N."/>
            <person name="Sheng W."/>
            <person name="Hou X."/>
            <person name="Wei L."/>
        </authorList>
    </citation>
    <scope>NUCLEOTIDE SEQUENCE</scope>
    <source>
        <strain evidence="8">KEN1</strain>
        <tissue evidence="8">Leaf</tissue>
    </source>
</reference>
<dbReference type="Gene3D" id="3.40.830.10">
    <property type="entry name" value="LigB-like"/>
    <property type="match status" value="1"/>
</dbReference>
<evidence type="ECO:0000256" key="2">
    <source>
        <dbReference type="ARBA" id="ARBA00007581"/>
    </source>
</evidence>
<dbReference type="InterPro" id="IPR014436">
    <property type="entry name" value="Extradiol_dOase_DODA"/>
</dbReference>
<feature type="domain" description="Extradiol ring-cleavage dioxygenase class III enzyme subunit B" evidence="7">
    <location>
        <begin position="79"/>
        <end position="334"/>
    </location>
</feature>
<dbReference type="PANTHER" id="PTHR30096:SF0">
    <property type="entry name" value="4,5-DOPA DIOXYGENASE EXTRADIOL-LIKE PROTEIN"/>
    <property type="match status" value="1"/>
</dbReference>
<dbReference type="AlphaFoldDB" id="A0AAW2Y394"/>
<comment type="caution">
    <text evidence="8">The sequence shown here is derived from an EMBL/GenBank/DDBJ whole genome shotgun (WGS) entry which is preliminary data.</text>
</comment>
<evidence type="ECO:0000256" key="6">
    <source>
        <dbReference type="ARBA" id="ARBA00023002"/>
    </source>
</evidence>
<dbReference type="Pfam" id="PF02900">
    <property type="entry name" value="LigB"/>
    <property type="match status" value="1"/>
</dbReference>
<evidence type="ECO:0000256" key="5">
    <source>
        <dbReference type="ARBA" id="ARBA00022964"/>
    </source>
</evidence>
<keyword evidence="5 8" id="KW-0223">Dioxygenase</keyword>
<dbReference type="PANTHER" id="PTHR30096">
    <property type="entry name" value="4,5-DOPA DIOXYGENASE EXTRADIOL-LIKE PROTEIN"/>
    <property type="match status" value="1"/>
</dbReference>
<evidence type="ECO:0000256" key="3">
    <source>
        <dbReference type="ARBA" id="ARBA00022723"/>
    </source>
</evidence>
<comment type="similarity">
    <text evidence="2">Belongs to the DODA-type extradiol aromatic ring-opening dioxygenase family.</text>
</comment>
<evidence type="ECO:0000256" key="4">
    <source>
        <dbReference type="ARBA" id="ARBA00022833"/>
    </source>
</evidence>
<name>A0AAW2Y394_9LAMI</name>
<dbReference type="EMBL" id="JACGWN010000002">
    <property type="protein sequence ID" value="KAL0460232.1"/>
    <property type="molecule type" value="Genomic_DNA"/>
</dbReference>
<proteinExistence type="inferred from homology"/>
<dbReference type="GO" id="GO:0008270">
    <property type="term" value="F:zinc ion binding"/>
    <property type="evidence" value="ECO:0007669"/>
    <property type="project" value="InterPro"/>
</dbReference>
<evidence type="ECO:0000259" key="7">
    <source>
        <dbReference type="Pfam" id="PF02900"/>
    </source>
</evidence>
<dbReference type="SUPFAM" id="SSF53213">
    <property type="entry name" value="LigB-like"/>
    <property type="match status" value="1"/>
</dbReference>
<reference evidence="8" key="2">
    <citation type="journal article" date="2024" name="Plant">
        <title>Genomic evolution and insights into agronomic trait innovations of Sesamum species.</title>
        <authorList>
            <person name="Miao H."/>
            <person name="Wang L."/>
            <person name="Qu L."/>
            <person name="Liu H."/>
            <person name="Sun Y."/>
            <person name="Le M."/>
            <person name="Wang Q."/>
            <person name="Wei S."/>
            <person name="Zheng Y."/>
            <person name="Lin W."/>
            <person name="Duan Y."/>
            <person name="Cao H."/>
            <person name="Xiong S."/>
            <person name="Wang X."/>
            <person name="Wei L."/>
            <person name="Li C."/>
            <person name="Ma Q."/>
            <person name="Ju M."/>
            <person name="Zhao R."/>
            <person name="Li G."/>
            <person name="Mu C."/>
            <person name="Tian Q."/>
            <person name="Mei H."/>
            <person name="Zhang T."/>
            <person name="Gao T."/>
            <person name="Zhang H."/>
        </authorList>
    </citation>
    <scope>NUCLEOTIDE SEQUENCE</scope>
    <source>
        <strain evidence="8">KEN1</strain>
    </source>
</reference>
<comment type="cofactor">
    <cofactor evidence="1">
        <name>Zn(2+)</name>
        <dbReference type="ChEBI" id="CHEBI:29105"/>
    </cofactor>
</comment>
<gene>
    <name evidence="8" type="ORF">Slati_0650400</name>
</gene>
<dbReference type="CDD" id="cd07363">
    <property type="entry name" value="45_DOPA_Dioxygenase"/>
    <property type="match status" value="1"/>
</dbReference>
<dbReference type="GO" id="GO:0016702">
    <property type="term" value="F:oxidoreductase activity, acting on single donors with incorporation of molecular oxygen, incorporation of two atoms of oxygen"/>
    <property type="evidence" value="ECO:0007669"/>
    <property type="project" value="UniProtKB-ARBA"/>
</dbReference>
<keyword evidence="4" id="KW-0862">Zinc</keyword>
<dbReference type="InterPro" id="IPR004183">
    <property type="entry name" value="Xdiol_dOase_suB"/>
</dbReference>
<sequence>MKAYLSKQLIPPKKSTSTGLAVFQNPPRNAHNFSLLYICHRIPLFCIILALKFSNVTETSEFSNKTTTMVTEKKGIKETFYISHGSPTLSIDDSLPARHFLKSFRQKVLSEKPKAILIISGHWETSEPAVNAVSGPSETIYDFYGFPDIMYKLKYPAPGAPELAIRVKELLLKSGFGPVHVDKKRGLDHGAWVPLMLMYPEADIPVCQLSVQTHKDAAHHYRLGKALRSLKDDGVLIIGSGAATHNLRMINRQGGEAPWAYEFDNWIKEALLEGRYEDVNEYEEKAPYARVAHPSPDHFYPLHVAMGAAGENTRGELVHDSWSYGTLSYASYKFTDKAE</sequence>
<evidence type="ECO:0000313" key="8">
    <source>
        <dbReference type="EMBL" id="KAL0460232.1"/>
    </source>
</evidence>
<evidence type="ECO:0000256" key="1">
    <source>
        <dbReference type="ARBA" id="ARBA00001947"/>
    </source>
</evidence>
<protein>
    <submittedName>
        <fullName evidence="8">4,5-DOPA dioxygenase extradiol</fullName>
    </submittedName>
</protein>
<accession>A0AAW2Y394</accession>